<evidence type="ECO:0000256" key="1">
    <source>
        <dbReference type="SAM" id="MobiDB-lite"/>
    </source>
</evidence>
<feature type="compositionally biased region" description="Polar residues" evidence="1">
    <location>
        <begin position="245"/>
        <end position="256"/>
    </location>
</feature>
<protein>
    <submittedName>
        <fullName evidence="2">Uncharacterized protein</fullName>
    </submittedName>
</protein>
<organism evidence="2 3">
    <name type="scientific">Candidatus Proximibacter danicus</name>
    <dbReference type="NCBI Taxonomy" id="2954365"/>
    <lineage>
        <taxon>Bacteria</taxon>
        <taxon>Pseudomonadati</taxon>
        <taxon>Pseudomonadota</taxon>
        <taxon>Betaproteobacteria</taxon>
        <taxon>Candidatus Proximibacter</taxon>
    </lineage>
</organism>
<gene>
    <name evidence="2" type="ORF">IPL58_09995</name>
</gene>
<dbReference type="EMBL" id="JADJUC010000009">
    <property type="protein sequence ID" value="MBK8524404.1"/>
    <property type="molecule type" value="Genomic_DNA"/>
</dbReference>
<comment type="caution">
    <text evidence="2">The sequence shown here is derived from an EMBL/GenBank/DDBJ whole genome shotgun (WGS) entry which is preliminary data.</text>
</comment>
<name>A0A9D7K0Y3_9PROT</name>
<sequence>MLLGRGGPAALLLATDGAAGAFGMNAPTPKARIALVAFSSLGDGLIYLMMAENLRLNGFAVTYFGNIGYQLRAWLPQFEIYPYPTAEEMDTALTGFDLVIMSPPQFLRDRMDPAMTDAMRRKWLLICQKTPDDWRFDLTEAKRATLPPETFAALQRLLDCGGSIRDREYTTESVVDITLEYLQKRMGLTQLTRTVALTPPTGLQLRRHARRIVVSPDSAWPQKKDWPPRASSSCAANCRLRATSRRSLSPRQTTSAGGRCRGTLSKHQSSTTSANWQPISTSPAR</sequence>
<proteinExistence type="predicted"/>
<feature type="compositionally biased region" description="Polar residues" evidence="1">
    <location>
        <begin position="265"/>
        <end position="285"/>
    </location>
</feature>
<evidence type="ECO:0000313" key="2">
    <source>
        <dbReference type="EMBL" id="MBK8524404.1"/>
    </source>
</evidence>
<accession>A0A9D7K0Y3</accession>
<feature type="region of interest" description="Disordered" evidence="1">
    <location>
        <begin position="242"/>
        <end position="285"/>
    </location>
</feature>
<dbReference type="AlphaFoldDB" id="A0A9D7K0Y3"/>
<reference evidence="2" key="1">
    <citation type="submission" date="2020-10" db="EMBL/GenBank/DDBJ databases">
        <title>Connecting structure to function with the recovery of over 1000 high-quality activated sludge metagenome-assembled genomes encoding full-length rRNA genes using long-read sequencing.</title>
        <authorList>
            <person name="Singleton C.M."/>
            <person name="Petriglieri F."/>
            <person name="Kristensen J.M."/>
            <person name="Kirkegaard R.H."/>
            <person name="Michaelsen T.Y."/>
            <person name="Andersen M.H."/>
            <person name="Karst S.M."/>
            <person name="Dueholm M.S."/>
            <person name="Nielsen P.H."/>
            <person name="Albertsen M."/>
        </authorList>
    </citation>
    <scope>NUCLEOTIDE SEQUENCE</scope>
    <source>
        <strain evidence="2">Hirt_18-Q3-R61-65_BATAC.395</strain>
    </source>
</reference>
<evidence type="ECO:0000313" key="3">
    <source>
        <dbReference type="Proteomes" id="UP000886689"/>
    </source>
</evidence>
<dbReference type="Proteomes" id="UP000886689">
    <property type="component" value="Unassembled WGS sequence"/>
</dbReference>